<gene>
    <name evidence="1" type="ORF">MgSA37_00583</name>
</gene>
<organism evidence="1 2">
    <name type="scientific">Mucilaginibacter gotjawali</name>
    <dbReference type="NCBI Taxonomy" id="1550579"/>
    <lineage>
        <taxon>Bacteria</taxon>
        <taxon>Pseudomonadati</taxon>
        <taxon>Bacteroidota</taxon>
        <taxon>Sphingobacteriia</taxon>
        <taxon>Sphingobacteriales</taxon>
        <taxon>Sphingobacteriaceae</taxon>
        <taxon>Mucilaginibacter</taxon>
    </lineage>
</organism>
<protein>
    <submittedName>
        <fullName evidence="1">Uncharacterized protein</fullName>
    </submittedName>
</protein>
<dbReference type="AlphaFoldDB" id="A0A125T252"/>
<evidence type="ECO:0000313" key="1">
    <source>
        <dbReference type="EMBL" id="BAU52422.1"/>
    </source>
</evidence>
<dbReference type="EMBL" id="AP017313">
    <property type="protein sequence ID" value="BAU52422.1"/>
    <property type="molecule type" value="Genomic_DNA"/>
</dbReference>
<keyword evidence="2" id="KW-1185">Reference proteome</keyword>
<evidence type="ECO:0000313" key="2">
    <source>
        <dbReference type="Proteomes" id="UP000218263"/>
    </source>
</evidence>
<proteinExistence type="predicted"/>
<dbReference type="KEGG" id="mgot:MgSA37_00583"/>
<name>A0A125T252_9SPHI</name>
<accession>A0A125T252</accession>
<dbReference type="Proteomes" id="UP000218263">
    <property type="component" value="Chromosome"/>
</dbReference>
<sequence length="67" mass="7589">MEERKTAAIVLSILALVIIFFTVILPEIKFRGTQTLSFKVSQKLTPWHRYAKPIATWSSGIPAEKLC</sequence>
<reference evidence="1 2" key="1">
    <citation type="submission" date="2015-12" db="EMBL/GenBank/DDBJ databases">
        <title>Genome sequence of Mucilaginibacter gotjawali.</title>
        <authorList>
            <person name="Lee J.S."/>
            <person name="Lee K.C."/>
            <person name="Kim K.K."/>
            <person name="Lee B.W."/>
        </authorList>
    </citation>
    <scope>NUCLEOTIDE SEQUENCE [LARGE SCALE GENOMIC DNA]</scope>
    <source>
        <strain evidence="1 2">SA3-7</strain>
    </source>
</reference>